<gene>
    <name evidence="6" type="ORF">KC19_12G118400</name>
</gene>
<reference evidence="6" key="1">
    <citation type="submission" date="2020-06" db="EMBL/GenBank/DDBJ databases">
        <title>WGS assembly of Ceratodon purpureus strain R40.</title>
        <authorList>
            <person name="Carey S.B."/>
            <person name="Jenkins J."/>
            <person name="Shu S."/>
            <person name="Lovell J.T."/>
            <person name="Sreedasyam A."/>
            <person name="Maumus F."/>
            <person name="Tiley G.P."/>
            <person name="Fernandez-Pozo N."/>
            <person name="Barry K."/>
            <person name="Chen C."/>
            <person name="Wang M."/>
            <person name="Lipzen A."/>
            <person name="Daum C."/>
            <person name="Saski C.A."/>
            <person name="Payton A.C."/>
            <person name="Mcbreen J.C."/>
            <person name="Conrad R.E."/>
            <person name="Kollar L.M."/>
            <person name="Olsson S."/>
            <person name="Huttunen S."/>
            <person name="Landis J.B."/>
            <person name="Wickett N.J."/>
            <person name="Johnson M.G."/>
            <person name="Rensing S.A."/>
            <person name="Grimwood J."/>
            <person name="Schmutz J."/>
            <person name="Mcdaniel S.F."/>
        </authorList>
    </citation>
    <scope>NUCLEOTIDE SEQUENCE</scope>
    <source>
        <strain evidence="6">R40</strain>
    </source>
</reference>
<dbReference type="InterPro" id="IPR006447">
    <property type="entry name" value="Myb_dom_plants"/>
</dbReference>
<evidence type="ECO:0000256" key="3">
    <source>
        <dbReference type="ARBA" id="ARBA00023242"/>
    </source>
</evidence>
<dbReference type="AlphaFoldDB" id="A0A8T0G782"/>
<evidence type="ECO:0000256" key="1">
    <source>
        <dbReference type="ARBA" id="ARBA00023015"/>
    </source>
</evidence>
<organism evidence="6 7">
    <name type="scientific">Ceratodon purpureus</name>
    <name type="common">Fire moss</name>
    <name type="synonym">Dicranum purpureum</name>
    <dbReference type="NCBI Taxonomy" id="3225"/>
    <lineage>
        <taxon>Eukaryota</taxon>
        <taxon>Viridiplantae</taxon>
        <taxon>Streptophyta</taxon>
        <taxon>Embryophyta</taxon>
        <taxon>Bryophyta</taxon>
        <taxon>Bryophytina</taxon>
        <taxon>Bryopsida</taxon>
        <taxon>Dicranidae</taxon>
        <taxon>Pseudoditrichales</taxon>
        <taxon>Ditrichaceae</taxon>
        <taxon>Ceratodon</taxon>
    </lineage>
</organism>
<evidence type="ECO:0000313" key="7">
    <source>
        <dbReference type="Proteomes" id="UP000822688"/>
    </source>
</evidence>
<feature type="domain" description="HTH myb-type" evidence="5">
    <location>
        <begin position="67"/>
        <end position="127"/>
    </location>
</feature>
<keyword evidence="7" id="KW-1185">Reference proteome</keyword>
<dbReference type="InterPro" id="IPR046955">
    <property type="entry name" value="PHR1-like"/>
</dbReference>
<evidence type="ECO:0000259" key="5">
    <source>
        <dbReference type="PROSITE" id="PS51294"/>
    </source>
</evidence>
<keyword evidence="1" id="KW-0805">Transcription regulation</keyword>
<dbReference type="InterPro" id="IPR001005">
    <property type="entry name" value="SANT/Myb"/>
</dbReference>
<evidence type="ECO:0000256" key="4">
    <source>
        <dbReference type="SAM" id="MobiDB-lite"/>
    </source>
</evidence>
<dbReference type="Gene3D" id="1.10.10.60">
    <property type="entry name" value="Homeodomain-like"/>
    <property type="match status" value="1"/>
</dbReference>
<protein>
    <recommendedName>
        <fullName evidence="5">HTH myb-type domain-containing protein</fullName>
    </recommendedName>
</protein>
<dbReference type="EMBL" id="CM026433">
    <property type="protein sequence ID" value="KAG0554781.1"/>
    <property type="molecule type" value="Genomic_DNA"/>
</dbReference>
<dbReference type="GO" id="GO:0003677">
    <property type="term" value="F:DNA binding"/>
    <property type="evidence" value="ECO:0007669"/>
    <property type="project" value="InterPro"/>
</dbReference>
<evidence type="ECO:0000256" key="2">
    <source>
        <dbReference type="ARBA" id="ARBA00023163"/>
    </source>
</evidence>
<dbReference type="PROSITE" id="PS51294">
    <property type="entry name" value="HTH_MYB"/>
    <property type="match status" value="1"/>
</dbReference>
<comment type="caution">
    <text evidence="6">The sequence shown here is derived from an EMBL/GenBank/DDBJ whole genome shotgun (WGS) entry which is preliminary data.</text>
</comment>
<dbReference type="GO" id="GO:0003700">
    <property type="term" value="F:DNA-binding transcription factor activity"/>
    <property type="evidence" value="ECO:0007669"/>
    <property type="project" value="InterPro"/>
</dbReference>
<dbReference type="Proteomes" id="UP000822688">
    <property type="component" value="Chromosome 12"/>
</dbReference>
<keyword evidence="3" id="KW-0539">Nucleus</keyword>
<dbReference type="NCBIfam" id="TIGR01557">
    <property type="entry name" value="myb_SHAQKYF"/>
    <property type="match status" value="1"/>
</dbReference>
<dbReference type="Pfam" id="PF00249">
    <property type="entry name" value="Myb_DNA-binding"/>
    <property type="match status" value="1"/>
</dbReference>
<feature type="region of interest" description="Disordered" evidence="4">
    <location>
        <begin position="122"/>
        <end position="160"/>
    </location>
</feature>
<proteinExistence type="predicted"/>
<evidence type="ECO:0000313" key="6">
    <source>
        <dbReference type="EMBL" id="KAG0554781.1"/>
    </source>
</evidence>
<dbReference type="InterPro" id="IPR017930">
    <property type="entry name" value="Myb_dom"/>
</dbReference>
<sequence>MQGEGHRWVENAECWEEGSPARSADCTLPGSSSVINSPIHTSAASKSAPPSLGGARCSDGKTRRYVRSSEPRLKWNAELHQCFERAIEQLGGPEKATPKAILQEMNIRGLRIAHVKSHLQMFRNPKKRNSSSPHSDFTFWSGKQSADAGAPPDPVQEDSGSVWNLSLDHAYESEAVGPELWRSMGKGPADIHSTNALNFVENLSGKEQPHSGEFSGCTFDSSPQFNRMNAQISNIPFSAGDQSRAVDLRPEVFKESYPSIFKMVEVLENRASKSRDLETLDEVDIDRRQLLSNQLLAGDADATRLYDSAELLAHNLLMAMRERRLLEMDSTKDEQYCVLQLGQQSHGTTPPELPLELTMSVGVPDSDSNIRPEILTLDLTGQMNRSNL</sequence>
<accession>A0A8T0G782</accession>
<dbReference type="InterPro" id="IPR009057">
    <property type="entry name" value="Homeodomain-like_sf"/>
</dbReference>
<name>A0A8T0G782_CERPU</name>
<dbReference type="PANTHER" id="PTHR31314">
    <property type="entry name" value="MYB FAMILY TRANSCRIPTION FACTOR PHL7-LIKE"/>
    <property type="match status" value="1"/>
</dbReference>
<keyword evidence="2" id="KW-0804">Transcription</keyword>
<feature type="region of interest" description="Disordered" evidence="4">
    <location>
        <begin position="37"/>
        <end position="63"/>
    </location>
</feature>
<dbReference type="PANTHER" id="PTHR31314:SF188">
    <property type="entry name" value="TRANSCRIPTION FACTOR KAN2 ISOFORM X1-RELATED"/>
    <property type="match status" value="1"/>
</dbReference>
<dbReference type="SUPFAM" id="SSF46689">
    <property type="entry name" value="Homeodomain-like"/>
    <property type="match status" value="1"/>
</dbReference>